<accession>A0A841GG06</accession>
<evidence type="ECO:0000313" key="2">
    <source>
        <dbReference type="EMBL" id="MBB6056517.1"/>
    </source>
</evidence>
<dbReference type="RefSeq" id="WP_188027244.1">
    <property type="nucleotide sequence ID" value="NZ_JACHGR010000008.1"/>
</dbReference>
<dbReference type="Proteomes" id="UP000585721">
    <property type="component" value="Unassembled WGS sequence"/>
</dbReference>
<dbReference type="Gene3D" id="1.10.3680.10">
    <property type="entry name" value="TerB-like"/>
    <property type="match status" value="1"/>
</dbReference>
<keyword evidence="3" id="KW-1185">Reference proteome</keyword>
<dbReference type="Pfam" id="PF05099">
    <property type="entry name" value="TerB"/>
    <property type="match status" value="1"/>
</dbReference>
<comment type="caution">
    <text evidence="2">The sequence shown here is derived from an EMBL/GenBank/DDBJ whole genome shotgun (WGS) entry which is preliminary data.</text>
</comment>
<evidence type="ECO:0000259" key="1">
    <source>
        <dbReference type="Pfam" id="PF05099"/>
    </source>
</evidence>
<dbReference type="InterPro" id="IPR029024">
    <property type="entry name" value="TerB-like"/>
</dbReference>
<gene>
    <name evidence="2" type="ORF">HNR75_002455</name>
</gene>
<sequence length="150" mass="16931">MLALLRSLFREMMPGHNGMDTADNAAIQLATASLLCEVSRADNHLDAREEKAKIHLLTHLLDIDDTAAQALLNQARHKSENAVSLFDFTNKLRALEQAERFELIKAMWQVAYADGHLDPQEEAVIRQVADLIYLDHPEFIRAKLTVLQTT</sequence>
<proteinExistence type="predicted"/>
<dbReference type="EMBL" id="JACHGR010000008">
    <property type="protein sequence ID" value="MBB6056517.1"/>
    <property type="molecule type" value="Genomic_DNA"/>
</dbReference>
<dbReference type="AlphaFoldDB" id="A0A841GG06"/>
<organism evidence="2 3">
    <name type="scientific">Tolumonas osonensis</name>
    <dbReference type="NCBI Taxonomy" id="675874"/>
    <lineage>
        <taxon>Bacteria</taxon>
        <taxon>Pseudomonadati</taxon>
        <taxon>Pseudomonadota</taxon>
        <taxon>Gammaproteobacteria</taxon>
        <taxon>Aeromonadales</taxon>
        <taxon>Aeromonadaceae</taxon>
        <taxon>Tolumonas</taxon>
    </lineage>
</organism>
<dbReference type="InterPro" id="IPR007791">
    <property type="entry name" value="DjlA_N"/>
</dbReference>
<dbReference type="SUPFAM" id="SSF158682">
    <property type="entry name" value="TerB-like"/>
    <property type="match status" value="1"/>
</dbReference>
<name>A0A841GG06_9GAMM</name>
<dbReference type="CDD" id="cd07313">
    <property type="entry name" value="terB_like_2"/>
    <property type="match status" value="1"/>
</dbReference>
<evidence type="ECO:0000313" key="3">
    <source>
        <dbReference type="Proteomes" id="UP000585721"/>
    </source>
</evidence>
<reference evidence="2 3" key="1">
    <citation type="submission" date="2020-08" db="EMBL/GenBank/DDBJ databases">
        <title>Genomic Encyclopedia of Type Strains, Phase IV (KMG-IV): sequencing the most valuable type-strain genomes for metagenomic binning, comparative biology and taxonomic classification.</title>
        <authorList>
            <person name="Goeker M."/>
        </authorList>
    </citation>
    <scope>NUCLEOTIDE SEQUENCE [LARGE SCALE GENOMIC DNA]</scope>
    <source>
        <strain evidence="2 3">DSM 22975</strain>
    </source>
</reference>
<protein>
    <submittedName>
        <fullName evidence="2">Putative tellurite resistance protein B-like protein</fullName>
    </submittedName>
</protein>
<feature type="domain" description="Co-chaperone DjlA N-terminal" evidence="1">
    <location>
        <begin position="28"/>
        <end position="143"/>
    </location>
</feature>